<evidence type="ECO:0000256" key="4">
    <source>
        <dbReference type="SAM" id="SignalP"/>
    </source>
</evidence>
<dbReference type="EMBL" id="CP151767">
    <property type="protein sequence ID" value="WZU68480.1"/>
    <property type="molecule type" value="Genomic_DNA"/>
</dbReference>
<dbReference type="PANTHER" id="PTHR36504:SF1">
    <property type="entry name" value="LIPOPOLYSACCHARIDE EXPORT SYSTEM PROTEIN LPTA"/>
    <property type="match status" value="1"/>
</dbReference>
<dbReference type="GO" id="GO:0030288">
    <property type="term" value="C:outer membrane-bounded periplasmic space"/>
    <property type="evidence" value="ECO:0007669"/>
    <property type="project" value="TreeGrafter"/>
</dbReference>
<dbReference type="GO" id="GO:0017089">
    <property type="term" value="F:glycolipid transfer activity"/>
    <property type="evidence" value="ECO:0007669"/>
    <property type="project" value="TreeGrafter"/>
</dbReference>
<gene>
    <name evidence="6" type="primary">lptA</name>
    <name evidence="6" type="ORF">AABB31_06185</name>
</gene>
<evidence type="ECO:0000259" key="5">
    <source>
        <dbReference type="Pfam" id="PF03968"/>
    </source>
</evidence>
<keyword evidence="7" id="KW-1185">Reference proteome</keyword>
<keyword evidence="2 4" id="KW-0732">Signal</keyword>
<protein>
    <submittedName>
        <fullName evidence="6">Lipopolysaccharide transport periplasmic protein LptA</fullName>
    </submittedName>
</protein>
<organism evidence="6 7">
    <name type="scientific">Yoonia rhodophyticola</name>
    <dbReference type="NCBI Taxonomy" id="3137370"/>
    <lineage>
        <taxon>Bacteria</taxon>
        <taxon>Pseudomonadati</taxon>
        <taxon>Pseudomonadota</taxon>
        <taxon>Alphaproteobacteria</taxon>
        <taxon>Rhodobacterales</taxon>
        <taxon>Paracoccaceae</taxon>
        <taxon>Yoonia</taxon>
    </lineage>
</organism>
<dbReference type="AlphaFoldDB" id="A0AAN0MBD8"/>
<dbReference type="Pfam" id="PF03968">
    <property type="entry name" value="LptD_N"/>
    <property type="match status" value="1"/>
</dbReference>
<evidence type="ECO:0000256" key="2">
    <source>
        <dbReference type="ARBA" id="ARBA00022729"/>
    </source>
</evidence>
<dbReference type="Proteomes" id="UP001470809">
    <property type="component" value="Chromosome"/>
</dbReference>
<dbReference type="InterPro" id="IPR052037">
    <property type="entry name" value="LPS_export_LptA"/>
</dbReference>
<dbReference type="Gene3D" id="2.60.450.10">
    <property type="entry name" value="Lipopolysaccharide (LPS) transport protein A like domain"/>
    <property type="match status" value="1"/>
</dbReference>
<sequence>MFRIFVFGAVLHTVLVLPAAAQTAIDLGGITVDSAAAVEVAADTLSVDQDTGKAVFTGNVLIGQGDLKMSADSVEVVYTQATGSIARLLASGGVTFVTATEAAEAENADYNIEAGTLTLTGDVLLTQGPSAISAQKMTVNLDDGSAVMEGRVRTVLQQGGN</sequence>
<dbReference type="GO" id="GO:0001530">
    <property type="term" value="F:lipopolysaccharide binding"/>
    <property type="evidence" value="ECO:0007669"/>
    <property type="project" value="InterPro"/>
</dbReference>
<accession>A0AAN0MBD8</accession>
<dbReference type="KEGG" id="yrh:AABB31_06185"/>
<keyword evidence="1" id="KW-0813">Transport</keyword>
<feature type="domain" description="Organic solvent tolerance-like N-terminal" evidence="5">
    <location>
        <begin position="39"/>
        <end position="144"/>
    </location>
</feature>
<keyword evidence="3" id="KW-0574">Periplasm</keyword>
<evidence type="ECO:0000313" key="6">
    <source>
        <dbReference type="EMBL" id="WZU68480.1"/>
    </source>
</evidence>
<proteinExistence type="predicted"/>
<dbReference type="InterPro" id="IPR014340">
    <property type="entry name" value="LptA"/>
</dbReference>
<evidence type="ECO:0000313" key="7">
    <source>
        <dbReference type="Proteomes" id="UP001470809"/>
    </source>
</evidence>
<reference evidence="6 7" key="2">
    <citation type="submission" date="2024-08" db="EMBL/GenBank/DDBJ databases">
        <title>Phylogenomic analyses of a clade within the roseobacter group suggest taxonomic reassignments of species of the genera Aestuariivita, Citreicella, Loktanella, Nautella, Pelagibaca, Ruegeria, Thalassobius, Thiobacimonas and Tropicibacter, and the proposal o.</title>
        <authorList>
            <person name="Jeon C.O."/>
        </authorList>
    </citation>
    <scope>NUCLEOTIDE SEQUENCE [LARGE SCALE GENOMIC DNA]</scope>
    <source>
        <strain evidence="6 7">SS1-5</strain>
    </source>
</reference>
<dbReference type="RefSeq" id="WP_342077768.1">
    <property type="nucleotide sequence ID" value="NZ_CP151767.2"/>
</dbReference>
<reference evidence="7" key="1">
    <citation type="submission" date="2024-04" db="EMBL/GenBank/DDBJ databases">
        <title>Phylogenomic analyses of a clade within the roseobacter group suggest taxonomic reassignments of species of the genera Aestuariivita, Citreicella, Loktanella, Nautella, Pelagibaca, Ruegeria, Thalassobius, Thiobacimonas and Tropicibacter, and the proposal o.</title>
        <authorList>
            <person name="Jeon C.O."/>
        </authorList>
    </citation>
    <scope>NUCLEOTIDE SEQUENCE [LARGE SCALE GENOMIC DNA]</scope>
    <source>
        <strain evidence="7">SS1-5</strain>
    </source>
</reference>
<evidence type="ECO:0000256" key="1">
    <source>
        <dbReference type="ARBA" id="ARBA00022448"/>
    </source>
</evidence>
<feature type="chain" id="PRO_5042836642" evidence="4">
    <location>
        <begin position="22"/>
        <end position="161"/>
    </location>
</feature>
<dbReference type="InterPro" id="IPR005653">
    <property type="entry name" value="OstA-like_N"/>
</dbReference>
<feature type="signal peptide" evidence="4">
    <location>
        <begin position="1"/>
        <end position="21"/>
    </location>
</feature>
<dbReference type="NCBIfam" id="TIGR03002">
    <property type="entry name" value="outer_YhbN_LptA"/>
    <property type="match status" value="1"/>
</dbReference>
<dbReference type="GO" id="GO:0009279">
    <property type="term" value="C:cell outer membrane"/>
    <property type="evidence" value="ECO:0007669"/>
    <property type="project" value="TreeGrafter"/>
</dbReference>
<evidence type="ECO:0000256" key="3">
    <source>
        <dbReference type="ARBA" id="ARBA00022764"/>
    </source>
</evidence>
<name>A0AAN0MBD8_9RHOB</name>
<dbReference type="GO" id="GO:0015920">
    <property type="term" value="P:lipopolysaccharide transport"/>
    <property type="evidence" value="ECO:0007669"/>
    <property type="project" value="InterPro"/>
</dbReference>
<dbReference type="PANTHER" id="PTHR36504">
    <property type="entry name" value="LIPOPOLYSACCHARIDE EXPORT SYSTEM PROTEIN LPTA"/>
    <property type="match status" value="1"/>
</dbReference>